<dbReference type="STRING" id="478744.SAMN05444359_101354"/>
<protein>
    <submittedName>
        <fullName evidence="1">Uncharacterized protein</fullName>
    </submittedName>
</protein>
<dbReference type="AlphaFoldDB" id="A0A1H8ZK06"/>
<evidence type="ECO:0000313" key="2">
    <source>
        <dbReference type="Proteomes" id="UP000199021"/>
    </source>
</evidence>
<organism evidence="1 2">
    <name type="scientific">Neolewinella agarilytica</name>
    <dbReference type="NCBI Taxonomy" id="478744"/>
    <lineage>
        <taxon>Bacteria</taxon>
        <taxon>Pseudomonadati</taxon>
        <taxon>Bacteroidota</taxon>
        <taxon>Saprospiria</taxon>
        <taxon>Saprospirales</taxon>
        <taxon>Lewinellaceae</taxon>
        <taxon>Neolewinella</taxon>
    </lineage>
</organism>
<dbReference type="EMBL" id="FOFB01000001">
    <property type="protein sequence ID" value="SEP64772.1"/>
    <property type="molecule type" value="Genomic_DNA"/>
</dbReference>
<proteinExistence type="predicted"/>
<dbReference type="InParanoid" id="A0A1H8ZK06"/>
<dbReference type="InterPro" id="IPR007405">
    <property type="entry name" value="Phage_KVP40_Orf299"/>
</dbReference>
<dbReference type="Proteomes" id="UP000199021">
    <property type="component" value="Unassembled WGS sequence"/>
</dbReference>
<accession>A0A1H8ZK06</accession>
<keyword evidence="2" id="KW-1185">Reference proteome</keyword>
<sequence length="165" mass="18920">MMNQIPLTEMKWRRYDGRKITDPISEAVRKTILREREQGHRLKVCIGTDSQVRGKVTEFATVIVFLREKKGGFMFIANYKTEQKMSIRERMILEVARSVEIAYELCNLLDEHKVELEVHADINTDPHFKSNTALKEAMGYILGMGFVFKAKPDAFASSACADKVC</sequence>
<dbReference type="Pfam" id="PF04308">
    <property type="entry name" value="RNaseH_like"/>
    <property type="match status" value="1"/>
</dbReference>
<gene>
    <name evidence="1" type="ORF">SAMN05444359_101354</name>
</gene>
<evidence type="ECO:0000313" key="1">
    <source>
        <dbReference type="EMBL" id="SEP64772.1"/>
    </source>
</evidence>
<dbReference type="PANTHER" id="PTHR39961">
    <property type="entry name" value="HYPOTHETICAL CYTOSOLIC PROTEIN"/>
    <property type="match status" value="1"/>
</dbReference>
<reference evidence="2" key="1">
    <citation type="submission" date="2016-10" db="EMBL/GenBank/DDBJ databases">
        <authorList>
            <person name="Varghese N."/>
            <person name="Submissions S."/>
        </authorList>
    </citation>
    <scope>NUCLEOTIDE SEQUENCE [LARGE SCALE GENOMIC DNA]</scope>
    <source>
        <strain evidence="2">DSM 24740</strain>
    </source>
</reference>
<dbReference type="PANTHER" id="PTHR39961:SF1">
    <property type="entry name" value="DUF458 DOMAIN-CONTAINING PROTEIN"/>
    <property type="match status" value="1"/>
</dbReference>
<name>A0A1H8ZK06_9BACT</name>